<dbReference type="PATRIC" id="fig|39777.7.peg.1259"/>
<evidence type="ECO:0000256" key="1">
    <source>
        <dbReference type="SAM" id="Phobius"/>
    </source>
</evidence>
<comment type="caution">
    <text evidence="2">The sequence shown here is derived from an EMBL/GenBank/DDBJ whole genome shotgun (WGS) entry which is preliminary data.</text>
</comment>
<feature type="transmembrane region" description="Helical" evidence="1">
    <location>
        <begin position="35"/>
        <end position="54"/>
    </location>
</feature>
<evidence type="ECO:0008006" key="4">
    <source>
        <dbReference type="Google" id="ProtNLM"/>
    </source>
</evidence>
<reference evidence="2 3" key="1">
    <citation type="submission" date="2016-01" db="EMBL/GenBank/DDBJ databases">
        <authorList>
            <person name="Oliw E.H."/>
        </authorList>
    </citation>
    <scope>NUCLEOTIDE SEQUENCE [LARGE SCALE GENOMIC DNA]</scope>
    <source>
        <strain evidence="2 3">CMW7756B</strain>
    </source>
</reference>
<feature type="transmembrane region" description="Helical" evidence="1">
    <location>
        <begin position="66"/>
        <end position="85"/>
    </location>
</feature>
<feature type="transmembrane region" description="Helical" evidence="1">
    <location>
        <begin position="199"/>
        <end position="221"/>
    </location>
</feature>
<keyword evidence="1" id="KW-0812">Transmembrane</keyword>
<feature type="transmembrane region" description="Helical" evidence="1">
    <location>
        <begin position="12"/>
        <end position="29"/>
    </location>
</feature>
<dbReference type="AlphaFoldDB" id="A0A133S437"/>
<organism evidence="2">
    <name type="scientific">Veillonella atypica</name>
    <dbReference type="NCBI Taxonomy" id="39777"/>
    <lineage>
        <taxon>Bacteria</taxon>
        <taxon>Bacillati</taxon>
        <taxon>Bacillota</taxon>
        <taxon>Negativicutes</taxon>
        <taxon>Veillonellales</taxon>
        <taxon>Veillonellaceae</taxon>
        <taxon>Veillonella</taxon>
    </lineage>
</organism>
<feature type="transmembrane region" description="Helical" evidence="1">
    <location>
        <begin position="105"/>
        <end position="129"/>
    </location>
</feature>
<proteinExistence type="predicted"/>
<accession>A0A133S437</accession>
<dbReference type="STRING" id="39777.B7L28_01160"/>
<name>A0A133S437_9FIRM</name>
<gene>
    <name evidence="2" type="ORF">HMPREF3233_01294</name>
</gene>
<keyword evidence="1" id="KW-0472">Membrane</keyword>
<protein>
    <recommendedName>
        <fullName evidence="4">DUF969 domain-containing protein</fullName>
    </recommendedName>
</protein>
<evidence type="ECO:0000313" key="2">
    <source>
        <dbReference type="EMBL" id="KXA63654.1"/>
    </source>
</evidence>
<evidence type="ECO:0000313" key="3">
    <source>
        <dbReference type="Proteomes" id="UP000070226"/>
    </source>
</evidence>
<dbReference type="InterPro" id="IPR010374">
    <property type="entry name" value="DUF969"/>
</dbReference>
<dbReference type="EMBL" id="LRQT01000055">
    <property type="protein sequence ID" value="KXA63654.1"/>
    <property type="molecule type" value="Genomic_DNA"/>
</dbReference>
<keyword evidence="1" id="KW-1133">Transmembrane helix</keyword>
<dbReference type="Pfam" id="PF06149">
    <property type="entry name" value="DUF969"/>
    <property type="match status" value="1"/>
</dbReference>
<dbReference type="Proteomes" id="UP000070226">
    <property type="component" value="Unassembled WGS sequence"/>
</dbReference>
<sequence length="260" mass="28045">MVDGLLKGCETMLVLSGILVMVIGLMLRFNALLVVVAAGFVTGLAGGLSINDIVGAIGEAFVKNRYMSLFILILPVIGLMERHGLRERAEILIGKINAATAGRIFMIYLFVRQVTVAFGINMSGMVAMVRPLIAPMSEAAVAQGRPVSQRTLDKVRGIAASADNTGNFFGQNLFLAAGGLLLIKGVMEQLGYSVELTDMVLYGLPTAVCAYIVNFIRFIIFDKTIQASVARDEEDMKAGKLVPNEFNILVTPEELKKEAE</sequence>